<dbReference type="KEGG" id="eiv:EIN_321420"/>
<dbReference type="PRINTS" id="PR00109">
    <property type="entry name" value="TYRKINASE"/>
</dbReference>
<accession>A0A0A1UCS7</accession>
<dbReference type="OrthoDB" id="3256376at2759"/>
<sequence>MVLLIIGTYMALSQLLSSIHKKQVELNTTIFNMEQSNVSFTKLSNGILVNKTVLDFNEEIAELPIGESTRQLICIGNVNKNPYKIQILTKEEETKFTLKINPELTVLKHDEACEFEIFIIPNYTTKIDSKMVVIAKSLKVQKVIYNDIIIKGNTTVTTRLDSTELIDIKKVGEGSFGVVYKGTFRGNLVVIKKLKNLSAEQNVLKEFTKEIEMLDEFRCDYIVYFSGAIFIINKMCMVTEFAIYGSLNDLIKNKKGTDIQKEVKMKFMNDMANGLIYLHTNGIVHRDVKPDNLLVFSLEMNDKVNAKLTDFGSARNINLLMTNMTFTKGVGTPVYMAPEILKREKYKMSADIYSFGITFYETLKWGEAYDKNEFKFPWKIAEFVSEGKRLEKKENMNECHYILIQRCWNQQQENRPDINEVVKILKSSKF</sequence>
<keyword evidence="7" id="KW-0808">Transferase</keyword>
<evidence type="ECO:0000256" key="4">
    <source>
        <dbReference type="PROSITE-ProRule" id="PRU10141"/>
    </source>
</evidence>
<dbReference type="GO" id="GO:0004708">
    <property type="term" value="F:MAP kinase kinase activity"/>
    <property type="evidence" value="ECO:0007669"/>
    <property type="project" value="UniProtKB-EC"/>
</dbReference>
<evidence type="ECO:0000259" key="6">
    <source>
        <dbReference type="PROSITE" id="PS50011"/>
    </source>
</evidence>
<dbReference type="Gene3D" id="1.10.510.10">
    <property type="entry name" value="Transferase(Phosphotransferase) domain 1"/>
    <property type="match status" value="1"/>
</dbReference>
<dbReference type="Pfam" id="PF07714">
    <property type="entry name" value="PK_Tyr_Ser-Thr"/>
    <property type="match status" value="1"/>
</dbReference>
<organism evidence="7 8">
    <name type="scientific">Entamoeba invadens IP1</name>
    <dbReference type="NCBI Taxonomy" id="370355"/>
    <lineage>
        <taxon>Eukaryota</taxon>
        <taxon>Amoebozoa</taxon>
        <taxon>Evosea</taxon>
        <taxon>Archamoebae</taxon>
        <taxon>Mastigamoebida</taxon>
        <taxon>Entamoebidae</taxon>
        <taxon>Entamoeba</taxon>
    </lineage>
</organism>
<keyword evidence="1 5" id="KW-0723">Serine/threonine-protein kinase</keyword>
<keyword evidence="7" id="KW-0675">Receptor</keyword>
<reference evidence="7 8" key="1">
    <citation type="submission" date="2012-10" db="EMBL/GenBank/DDBJ databases">
        <authorList>
            <person name="Zafar N."/>
            <person name="Inman J."/>
            <person name="Hall N."/>
            <person name="Lorenzi H."/>
            <person name="Caler E."/>
        </authorList>
    </citation>
    <scope>NUCLEOTIDE SEQUENCE [LARGE SCALE GENOMIC DNA]</scope>
    <source>
        <strain evidence="7 8">IP1</strain>
    </source>
</reference>
<dbReference type="InterPro" id="IPR053215">
    <property type="entry name" value="TKL_Ser/Thr_kinase"/>
</dbReference>
<gene>
    <name evidence="7" type="ORF">EIN_321420</name>
</gene>
<dbReference type="PROSITE" id="PS00107">
    <property type="entry name" value="PROTEIN_KINASE_ATP"/>
    <property type="match status" value="1"/>
</dbReference>
<evidence type="ECO:0000256" key="5">
    <source>
        <dbReference type="RuleBase" id="RU000304"/>
    </source>
</evidence>
<feature type="binding site" evidence="4">
    <location>
        <position position="193"/>
    </location>
    <ligand>
        <name>ATP</name>
        <dbReference type="ChEBI" id="CHEBI:30616"/>
    </ligand>
</feature>
<dbReference type="InterPro" id="IPR001245">
    <property type="entry name" value="Ser-Thr/Tyr_kinase_cat_dom"/>
</dbReference>
<keyword evidence="8" id="KW-1185">Reference proteome</keyword>
<evidence type="ECO:0000256" key="3">
    <source>
        <dbReference type="ARBA" id="ARBA00022840"/>
    </source>
</evidence>
<dbReference type="InterPro" id="IPR000719">
    <property type="entry name" value="Prot_kinase_dom"/>
</dbReference>
<proteinExistence type="inferred from homology"/>
<keyword evidence="3 4" id="KW-0067">ATP-binding</keyword>
<dbReference type="Proteomes" id="UP000014680">
    <property type="component" value="Unassembled WGS sequence"/>
</dbReference>
<dbReference type="GeneID" id="14892725"/>
<protein>
    <submittedName>
        <fullName evidence="7">Interleukin-1 receptor-associated kinase, putative</fullName>
        <ecNumber evidence="7">2.7.12.2</ecNumber>
    </submittedName>
</protein>
<dbReference type="GO" id="GO:0004674">
    <property type="term" value="F:protein serine/threonine kinase activity"/>
    <property type="evidence" value="ECO:0007669"/>
    <property type="project" value="UniProtKB-KW"/>
</dbReference>
<dbReference type="PANTHER" id="PTHR45756">
    <property type="entry name" value="PALMITOYLTRANSFERASE"/>
    <property type="match status" value="1"/>
</dbReference>
<dbReference type="InterPro" id="IPR008271">
    <property type="entry name" value="Ser/Thr_kinase_AS"/>
</dbReference>
<dbReference type="EMBL" id="KB206257">
    <property type="protein sequence ID" value="ELP93729.1"/>
    <property type="molecule type" value="Genomic_DNA"/>
</dbReference>
<dbReference type="EC" id="2.7.12.2" evidence="7"/>
<feature type="domain" description="Protein kinase" evidence="6">
    <location>
        <begin position="165"/>
        <end position="430"/>
    </location>
</feature>
<dbReference type="Gene3D" id="3.30.200.20">
    <property type="entry name" value="Phosphorylase Kinase, domain 1"/>
    <property type="match status" value="1"/>
</dbReference>
<dbReference type="VEuPathDB" id="AmoebaDB:EIN_321420"/>
<dbReference type="RefSeq" id="XP_004260500.1">
    <property type="nucleotide sequence ID" value="XM_004260452.1"/>
</dbReference>
<comment type="similarity">
    <text evidence="5">Belongs to the protein kinase superfamily.</text>
</comment>
<keyword evidence="2 4" id="KW-0547">Nucleotide-binding</keyword>
<name>A0A0A1UCS7_ENTIV</name>
<keyword evidence="7" id="KW-0418">Kinase</keyword>
<dbReference type="InterPro" id="IPR017441">
    <property type="entry name" value="Protein_kinase_ATP_BS"/>
</dbReference>
<dbReference type="PROSITE" id="PS50011">
    <property type="entry name" value="PROTEIN_KINASE_DOM"/>
    <property type="match status" value="1"/>
</dbReference>
<dbReference type="GO" id="GO:0005524">
    <property type="term" value="F:ATP binding"/>
    <property type="evidence" value="ECO:0007669"/>
    <property type="project" value="UniProtKB-UniRule"/>
</dbReference>
<dbReference type="PANTHER" id="PTHR45756:SF1">
    <property type="entry name" value="PROTEIN KINASE DOMAIN CONTAINING PROTEIN"/>
    <property type="match status" value="1"/>
</dbReference>
<dbReference type="SUPFAM" id="SSF56112">
    <property type="entry name" value="Protein kinase-like (PK-like)"/>
    <property type="match status" value="1"/>
</dbReference>
<evidence type="ECO:0000256" key="1">
    <source>
        <dbReference type="ARBA" id="ARBA00022527"/>
    </source>
</evidence>
<evidence type="ECO:0000313" key="7">
    <source>
        <dbReference type="EMBL" id="ELP93729.1"/>
    </source>
</evidence>
<evidence type="ECO:0000256" key="2">
    <source>
        <dbReference type="ARBA" id="ARBA00022741"/>
    </source>
</evidence>
<dbReference type="PROSITE" id="PS00108">
    <property type="entry name" value="PROTEIN_KINASE_ST"/>
    <property type="match status" value="1"/>
</dbReference>
<dbReference type="SMART" id="SM00220">
    <property type="entry name" value="S_TKc"/>
    <property type="match status" value="1"/>
</dbReference>
<dbReference type="InterPro" id="IPR011009">
    <property type="entry name" value="Kinase-like_dom_sf"/>
</dbReference>
<evidence type="ECO:0000313" key="8">
    <source>
        <dbReference type="Proteomes" id="UP000014680"/>
    </source>
</evidence>
<dbReference type="AlphaFoldDB" id="A0A0A1UCS7"/>